<dbReference type="Proteomes" id="UP000005203">
    <property type="component" value="Linkage group LG3"/>
</dbReference>
<sequence>MDGCFSYQELKALQELINPTKDSDSEDDLPQAGARKLGPGDIKVQNGMSQDHSGPHAPLEMDSDNIWHSSEAIASQNFETYDPRKVPEYEMKFKQAVTAEDVFLGMGFKTPGTASCEWLSVFVKMPNEKREKIELSVETEAIDVRSLNYRLHLETPHPVDPNASSAKWHNDTSTLEITLRLSRELDEVNF</sequence>
<dbReference type="Pfam" id="PF18201">
    <property type="entry name" value="PIH1_CS"/>
    <property type="match status" value="1"/>
</dbReference>
<dbReference type="GO" id="GO:0070286">
    <property type="term" value="P:axonemal dynein complex assembly"/>
    <property type="evidence" value="ECO:0007669"/>
    <property type="project" value="InterPro"/>
</dbReference>
<dbReference type="PANTHER" id="PTHR21083">
    <property type="entry name" value="TWISTER"/>
    <property type="match status" value="1"/>
</dbReference>
<dbReference type="InterPro" id="IPR026697">
    <property type="entry name" value="DNAAF6"/>
</dbReference>
<accession>A0A8B7KHP3</accession>
<dbReference type="GO" id="GO:0005737">
    <property type="term" value="C:cytoplasm"/>
    <property type="evidence" value="ECO:0007669"/>
    <property type="project" value="TreeGrafter"/>
</dbReference>
<evidence type="ECO:0000256" key="2">
    <source>
        <dbReference type="SAM" id="MobiDB-lite"/>
    </source>
</evidence>
<feature type="region of interest" description="Disordered" evidence="2">
    <location>
        <begin position="18"/>
        <end position="55"/>
    </location>
</feature>
<feature type="domain" description="PIH1D1/2/3 CS-like" evidence="3">
    <location>
        <begin position="87"/>
        <end position="180"/>
    </location>
</feature>
<dbReference type="EnsemblMetazoa" id="XM_016911318">
    <property type="protein sequence ID" value="XP_016766807"/>
    <property type="gene ID" value="LOC102655282"/>
</dbReference>
<dbReference type="CDD" id="cd06463">
    <property type="entry name" value="p23_like"/>
    <property type="match status" value="1"/>
</dbReference>
<evidence type="ECO:0000313" key="6">
    <source>
        <dbReference type="RefSeq" id="XP_016766807.2"/>
    </source>
</evidence>
<reference evidence="6" key="2">
    <citation type="submission" date="2025-04" db="UniProtKB">
        <authorList>
            <consortium name="RefSeq"/>
        </authorList>
    </citation>
    <scope>IDENTIFICATION</scope>
    <source>
        <strain evidence="6">DH4</strain>
        <tissue evidence="6">Whole body</tissue>
    </source>
</reference>
<evidence type="ECO:0000256" key="1">
    <source>
        <dbReference type="ARBA" id="ARBA00008511"/>
    </source>
</evidence>
<dbReference type="InterPro" id="IPR041442">
    <property type="entry name" value="PIH1D1/2/3_CS-like"/>
</dbReference>
<evidence type="ECO:0000313" key="5">
    <source>
        <dbReference type="Proteomes" id="UP000005203"/>
    </source>
</evidence>
<name>A0A7M7IJ65_APIME</name>
<accession>A0A7M7IJ65</accession>
<evidence type="ECO:0000259" key="3">
    <source>
        <dbReference type="Pfam" id="PF18201"/>
    </source>
</evidence>
<protein>
    <submittedName>
        <fullName evidence="6">Protein PIH1D3</fullName>
    </submittedName>
</protein>
<keyword evidence="5" id="KW-1185">Reference proteome</keyword>
<organism evidence="4">
    <name type="scientific">Apis mellifera</name>
    <name type="common">Honeybee</name>
    <dbReference type="NCBI Taxonomy" id="7460"/>
    <lineage>
        <taxon>Eukaryota</taxon>
        <taxon>Metazoa</taxon>
        <taxon>Ecdysozoa</taxon>
        <taxon>Arthropoda</taxon>
        <taxon>Hexapoda</taxon>
        <taxon>Insecta</taxon>
        <taxon>Pterygota</taxon>
        <taxon>Neoptera</taxon>
        <taxon>Endopterygota</taxon>
        <taxon>Hymenoptera</taxon>
        <taxon>Apocrita</taxon>
        <taxon>Aculeata</taxon>
        <taxon>Apoidea</taxon>
        <taxon>Anthophila</taxon>
        <taxon>Apidae</taxon>
        <taxon>Apis</taxon>
    </lineage>
</organism>
<dbReference type="AlphaFoldDB" id="A0A7M7IJ65"/>
<dbReference type="KEGG" id="ame:102655282"/>
<dbReference type="GO" id="GO:0045505">
    <property type="term" value="F:dynein intermediate chain binding"/>
    <property type="evidence" value="ECO:0007669"/>
    <property type="project" value="TreeGrafter"/>
</dbReference>
<reference evidence="4" key="1">
    <citation type="submission" date="2021-01" db="UniProtKB">
        <authorList>
            <consortium name="EnsemblMetazoa"/>
        </authorList>
    </citation>
    <scope>IDENTIFICATION</scope>
    <source>
        <strain evidence="4">DH4</strain>
    </source>
</reference>
<dbReference type="RefSeq" id="XP_016766807.2">
    <property type="nucleotide sequence ID" value="XM_016911318.2"/>
</dbReference>
<dbReference type="GeneID" id="102655282"/>
<dbReference type="GO" id="GO:0051087">
    <property type="term" value="F:protein-folding chaperone binding"/>
    <property type="evidence" value="ECO:0007669"/>
    <property type="project" value="InterPro"/>
</dbReference>
<dbReference type="InterPro" id="IPR008978">
    <property type="entry name" value="HSP20-like_chaperone"/>
</dbReference>
<dbReference type="SUPFAM" id="SSF49764">
    <property type="entry name" value="HSP20-like chaperones"/>
    <property type="match status" value="1"/>
</dbReference>
<proteinExistence type="inferred from homology"/>
<gene>
    <name evidence="6" type="primary">LOC102655282</name>
</gene>
<comment type="similarity">
    <text evidence="1">Belongs to the PIH1 family.</text>
</comment>
<evidence type="ECO:0000313" key="4">
    <source>
        <dbReference type="EnsemblMetazoa" id="XP_016766807"/>
    </source>
</evidence>
<dbReference type="PANTHER" id="PTHR21083:SF0">
    <property type="entry name" value="DYNEIN AXONEMAL ASSEMBLY FACTOR 6"/>
    <property type="match status" value="1"/>
</dbReference>
<dbReference type="CTD" id="139212"/>
<dbReference type="OrthoDB" id="25887at2759"/>